<accession>A0A1Y3BBS2</accession>
<evidence type="ECO:0000256" key="1">
    <source>
        <dbReference type="SAM" id="MobiDB-lite"/>
    </source>
</evidence>
<organism evidence="2 3">
    <name type="scientific">Euroglyphus maynei</name>
    <name type="common">Mayne's house dust mite</name>
    <dbReference type="NCBI Taxonomy" id="6958"/>
    <lineage>
        <taxon>Eukaryota</taxon>
        <taxon>Metazoa</taxon>
        <taxon>Ecdysozoa</taxon>
        <taxon>Arthropoda</taxon>
        <taxon>Chelicerata</taxon>
        <taxon>Arachnida</taxon>
        <taxon>Acari</taxon>
        <taxon>Acariformes</taxon>
        <taxon>Sarcoptiformes</taxon>
        <taxon>Astigmata</taxon>
        <taxon>Psoroptidia</taxon>
        <taxon>Analgoidea</taxon>
        <taxon>Pyroglyphidae</taxon>
        <taxon>Pyroglyphinae</taxon>
        <taxon>Euroglyphus</taxon>
    </lineage>
</organism>
<gene>
    <name evidence="2" type="ORF">BLA29_004684</name>
</gene>
<protein>
    <submittedName>
        <fullName evidence="2">Uncharacterized protein</fullName>
    </submittedName>
</protein>
<name>A0A1Y3BBS2_EURMA</name>
<dbReference type="CDD" id="cd14473">
    <property type="entry name" value="FERM_B-lobe"/>
    <property type="match status" value="1"/>
</dbReference>
<feature type="region of interest" description="Disordered" evidence="1">
    <location>
        <begin position="33"/>
        <end position="98"/>
    </location>
</feature>
<dbReference type="EMBL" id="MUJZ01032368">
    <property type="protein sequence ID" value="OTF77474.1"/>
    <property type="molecule type" value="Genomic_DNA"/>
</dbReference>
<keyword evidence="3" id="KW-1185">Reference proteome</keyword>
<dbReference type="Proteomes" id="UP000194236">
    <property type="component" value="Unassembled WGS sequence"/>
</dbReference>
<proteinExistence type="predicted"/>
<sequence length="98" mass="10973">MKLMLQKLILSGQLPCSKEEAVTLAVIQLRIDETSPPSNKTTLIDNESDHHNHHPHEGIIGQSSSSMLNKSTSLLDEKSLRPISENTDKRRKTKKSET</sequence>
<evidence type="ECO:0000313" key="3">
    <source>
        <dbReference type="Proteomes" id="UP000194236"/>
    </source>
</evidence>
<reference evidence="2 3" key="1">
    <citation type="submission" date="2017-03" db="EMBL/GenBank/DDBJ databases">
        <title>Genome Survey of Euroglyphus maynei.</title>
        <authorList>
            <person name="Arlian L.G."/>
            <person name="Morgan M.S."/>
            <person name="Rider S.D."/>
        </authorList>
    </citation>
    <scope>NUCLEOTIDE SEQUENCE [LARGE SCALE GENOMIC DNA]</scope>
    <source>
        <strain evidence="2">Arlian Lab</strain>
        <tissue evidence="2">Whole body</tissue>
    </source>
</reference>
<dbReference type="AlphaFoldDB" id="A0A1Y3BBS2"/>
<feature type="compositionally biased region" description="Polar residues" evidence="1">
    <location>
        <begin position="35"/>
        <end position="45"/>
    </location>
</feature>
<feature type="compositionally biased region" description="Basic residues" evidence="1">
    <location>
        <begin position="89"/>
        <end position="98"/>
    </location>
</feature>
<dbReference type="InterPro" id="IPR019748">
    <property type="entry name" value="FERM_central"/>
</dbReference>
<comment type="caution">
    <text evidence="2">The sequence shown here is derived from an EMBL/GenBank/DDBJ whole genome shotgun (WGS) entry which is preliminary data.</text>
</comment>
<dbReference type="OrthoDB" id="6424782at2759"/>
<evidence type="ECO:0000313" key="2">
    <source>
        <dbReference type="EMBL" id="OTF77474.1"/>
    </source>
</evidence>
<feature type="compositionally biased region" description="Low complexity" evidence="1">
    <location>
        <begin position="63"/>
        <end position="74"/>
    </location>
</feature>